<dbReference type="EMBL" id="CAJFCJ010000028">
    <property type="protein sequence ID" value="CAD5125697.1"/>
    <property type="molecule type" value="Genomic_DNA"/>
</dbReference>
<accession>A0A7I8WC03</accession>
<feature type="region of interest" description="Disordered" evidence="5">
    <location>
        <begin position="274"/>
        <end position="324"/>
    </location>
</feature>
<keyword evidence="4 6" id="KW-0472">Membrane</keyword>
<organism evidence="7 8">
    <name type="scientific">Dimorphilus gyrociliatus</name>
    <dbReference type="NCBI Taxonomy" id="2664684"/>
    <lineage>
        <taxon>Eukaryota</taxon>
        <taxon>Metazoa</taxon>
        <taxon>Spiralia</taxon>
        <taxon>Lophotrochozoa</taxon>
        <taxon>Annelida</taxon>
        <taxon>Polychaeta</taxon>
        <taxon>Polychaeta incertae sedis</taxon>
        <taxon>Dinophilidae</taxon>
        <taxon>Dimorphilus</taxon>
    </lineage>
</organism>
<dbReference type="InterPro" id="IPR018499">
    <property type="entry name" value="Tetraspanin/Peripherin"/>
</dbReference>
<protein>
    <submittedName>
        <fullName evidence="7">DgyrCDS13903</fullName>
    </submittedName>
</protein>
<comment type="subcellular location">
    <subcellularLocation>
        <location evidence="1">Membrane</location>
        <topology evidence="1">Multi-pass membrane protein</topology>
    </subcellularLocation>
</comment>
<keyword evidence="2 6" id="KW-0812">Transmembrane</keyword>
<evidence type="ECO:0000256" key="5">
    <source>
        <dbReference type="SAM" id="MobiDB-lite"/>
    </source>
</evidence>
<evidence type="ECO:0000256" key="2">
    <source>
        <dbReference type="ARBA" id="ARBA00022692"/>
    </source>
</evidence>
<dbReference type="InterPro" id="IPR008952">
    <property type="entry name" value="Tetraspanin_EC2_sf"/>
</dbReference>
<dbReference type="PANTHER" id="PTHR19282:SF417">
    <property type="entry name" value="TETRASPANIN TSPA-RELATED"/>
    <property type="match status" value="1"/>
</dbReference>
<feature type="transmembrane region" description="Helical" evidence="6">
    <location>
        <begin position="98"/>
        <end position="118"/>
    </location>
</feature>
<evidence type="ECO:0000256" key="4">
    <source>
        <dbReference type="ARBA" id="ARBA00023136"/>
    </source>
</evidence>
<keyword evidence="3 6" id="KW-1133">Transmembrane helix</keyword>
<dbReference type="OrthoDB" id="9993879at2759"/>
<feature type="transmembrane region" description="Helical" evidence="6">
    <location>
        <begin position="235"/>
        <end position="258"/>
    </location>
</feature>
<feature type="transmembrane region" description="Helical" evidence="6">
    <location>
        <begin position="12"/>
        <end position="35"/>
    </location>
</feature>
<dbReference type="AlphaFoldDB" id="A0A7I8WC03"/>
<comment type="caution">
    <text evidence="7">The sequence shown here is derived from an EMBL/GenBank/DDBJ whole genome shotgun (WGS) entry which is preliminary data.</text>
</comment>
<dbReference type="Gene3D" id="1.10.1450.10">
    <property type="entry name" value="Tetraspanin"/>
    <property type="match status" value="1"/>
</dbReference>
<dbReference type="SUPFAM" id="SSF48652">
    <property type="entry name" value="Tetraspanin"/>
    <property type="match status" value="1"/>
</dbReference>
<evidence type="ECO:0000256" key="3">
    <source>
        <dbReference type="ARBA" id="ARBA00022989"/>
    </source>
</evidence>
<feature type="transmembrane region" description="Helical" evidence="6">
    <location>
        <begin position="67"/>
        <end position="86"/>
    </location>
</feature>
<name>A0A7I8WC03_9ANNE</name>
<dbReference type="Proteomes" id="UP000549394">
    <property type="component" value="Unassembled WGS sequence"/>
</dbReference>
<sequence length="324" mass="36326">MTGKCFGRINEVFVITMTFAFIVSGILIFSTSVYLSSASTVYKVFEESSKAVGVYTVLANRLVHHGLSSGLFLILSGLCGILGLCLNNRLLLISFSAYAGFVIALVIAVIVFVELYPFEVTNAQLMRMEEHLRTSYLKDEQVKQVADLAQQNFKCCGVNGTGDYLYSYFYNKTGYIVPQSCCRKYNLTGWNETQYEHCRMGVESFLVKNSTSTELFYSHGCYENILLSLKTVKTAAIITLAVVLILELSLILAIIYLIRNDPNFKDDSYDVEESSPDYFVGRRKQLQSSIPEKTASEESEKMSLNSPSSHSVTNYDTFRETPSI</sequence>
<dbReference type="Pfam" id="PF00335">
    <property type="entry name" value="Tetraspanin"/>
    <property type="match status" value="1"/>
</dbReference>
<gene>
    <name evidence="7" type="ORF">DGYR_LOCUS13040</name>
</gene>
<reference evidence="7 8" key="1">
    <citation type="submission" date="2020-08" db="EMBL/GenBank/DDBJ databases">
        <authorList>
            <person name="Hejnol A."/>
        </authorList>
    </citation>
    <scope>NUCLEOTIDE SEQUENCE [LARGE SCALE GENOMIC DNA]</scope>
</reference>
<evidence type="ECO:0000313" key="7">
    <source>
        <dbReference type="EMBL" id="CAD5125697.1"/>
    </source>
</evidence>
<dbReference type="PANTHER" id="PTHR19282">
    <property type="entry name" value="TETRASPANIN"/>
    <property type="match status" value="1"/>
</dbReference>
<dbReference type="GO" id="GO:0016020">
    <property type="term" value="C:membrane"/>
    <property type="evidence" value="ECO:0007669"/>
    <property type="project" value="UniProtKB-SubCell"/>
</dbReference>
<feature type="compositionally biased region" description="Polar residues" evidence="5">
    <location>
        <begin position="302"/>
        <end position="324"/>
    </location>
</feature>
<evidence type="ECO:0000256" key="1">
    <source>
        <dbReference type="ARBA" id="ARBA00004141"/>
    </source>
</evidence>
<evidence type="ECO:0000313" key="8">
    <source>
        <dbReference type="Proteomes" id="UP000549394"/>
    </source>
</evidence>
<proteinExistence type="predicted"/>
<evidence type="ECO:0000256" key="6">
    <source>
        <dbReference type="SAM" id="Phobius"/>
    </source>
</evidence>
<keyword evidence="8" id="KW-1185">Reference proteome</keyword>